<accession>A0A0A1ENH2</accession>
<sequence>MTFPRIQSVVIPLLRDALVPDKAKKVGSWIENIDYREFPLVNVRRIGGGRHPNRPTQFATPVIELTVYHTKGLIECEQLYEDCLDVLYDAVKTQKQTPKGYLHSIRETMGATQFSSPFMDSWRVQGLIALGLRPPRNKGVTPNGT</sequence>
<evidence type="ECO:0000313" key="1">
    <source>
        <dbReference type="EMBL" id="AIY32185.1"/>
    </source>
</evidence>
<name>A0A0A1ENH2_9CAUD</name>
<dbReference type="Proteomes" id="UP000030728">
    <property type="component" value="Segment"/>
</dbReference>
<reference evidence="1 2" key="1">
    <citation type="submission" date="2014-10" db="EMBL/GenBank/DDBJ databases">
        <authorList>
            <person name="Barber J.R."/>
            <person name="Boucher C.J."/>
            <person name="Butela K.A."/>
            <person name="Escareno D."/>
            <person name="Ferguson C.L."/>
            <person name="Helster A.R."/>
            <person name="Houser L.C."/>
            <person name="Mangery P."/>
            <person name="Pikula S.M."/>
            <person name="Robinson T.S."/>
            <person name="Sokol S.L."/>
            <person name="Sticha J."/>
            <person name="Suresh M.H."/>
            <person name="Anders K.R."/>
            <person name="Braun M.A."/>
            <person name="Delesalle V.A."/>
            <person name="Hughes L.E."/>
            <person name="Ware V.C."/>
            <person name="Bradley K.W."/>
            <person name="Barker L.P."/>
            <person name="Asai D.J."/>
            <person name="Bowman C.A."/>
            <person name="Russell D.A."/>
            <person name="Pope W.H."/>
            <person name="Jacobs-Sera D."/>
            <person name="Hendrix R.W."/>
            <person name="Hatfull G.F."/>
        </authorList>
    </citation>
    <scope>NUCLEOTIDE SEQUENCE [LARGE SCALE GENOMIC DNA]</scope>
</reference>
<organism evidence="1 2">
    <name type="scientific">Mycobacterium phage HamSlice</name>
    <dbReference type="NCBI Taxonomy" id="1567483"/>
    <lineage>
        <taxon>Viruses</taxon>
        <taxon>Duplodnaviria</taxon>
        <taxon>Heunggongvirae</taxon>
        <taxon>Uroviricota</taxon>
        <taxon>Caudoviricetes</taxon>
        <taxon>Backyardiganvirus</taxon>
        <taxon>Backyardiganvirus peaches</taxon>
    </lineage>
</organism>
<protein>
    <submittedName>
        <fullName evidence="1">Tail terminator</fullName>
    </submittedName>
</protein>
<proteinExistence type="predicted"/>
<evidence type="ECO:0000313" key="2">
    <source>
        <dbReference type="Proteomes" id="UP000030728"/>
    </source>
</evidence>
<dbReference type="EMBL" id="KP057620">
    <property type="protein sequence ID" value="AIY32185.1"/>
    <property type="molecule type" value="Genomic_DNA"/>
</dbReference>
<gene>
    <name evidence="1" type="ORF">PBI_HAMSLICE_20</name>
</gene>